<dbReference type="SUPFAM" id="SSF69279">
    <property type="entry name" value="Phage tail proteins"/>
    <property type="match status" value="1"/>
</dbReference>
<sequence length="144" mass="16088">MERMIPERAISGTHGEVWIDGEKFAEAYGLQAKVDFIKEKVPMCGAPSGQGQKYMGWEGKGTLRITKVNSRLTRKVAEQVKRGVLEPMTIVSKLADPAAFGAERVVLKGCIFDDLTLADWESGKIVQEEKPFTFTDFDLVDYIE</sequence>
<reference evidence="1 2" key="1">
    <citation type="submission" date="2015-01" db="EMBL/GenBank/DDBJ databases">
        <title>Draft genome of Anoxybacillus thermarum strain AF/04.</title>
        <authorList>
            <person name="Poli A."/>
            <person name="Nicolaus B."/>
            <person name="Chan K.-G."/>
            <person name="Kahar U.M."/>
            <person name="Yaakob A.S."/>
            <person name="Chan C.S."/>
            <person name="Goh K.M."/>
        </authorList>
    </citation>
    <scope>NUCLEOTIDE SEQUENCE [LARGE SCALE GENOMIC DNA]</scope>
    <source>
        <strain evidence="1 2">AF/04</strain>
    </source>
</reference>
<evidence type="ECO:0000313" key="1">
    <source>
        <dbReference type="EMBL" id="KIQ93882.1"/>
    </source>
</evidence>
<keyword evidence="2" id="KW-1185">Reference proteome</keyword>
<dbReference type="InterPro" id="IPR018989">
    <property type="entry name" value="DUF2001"/>
</dbReference>
<gene>
    <name evidence="1" type="ORF">LH47_02032</name>
</gene>
<dbReference type="AlphaFoldDB" id="A0A0D0RQB3"/>
<evidence type="ECO:0000313" key="2">
    <source>
        <dbReference type="Proteomes" id="UP000032102"/>
    </source>
</evidence>
<comment type="caution">
    <text evidence="1">The sequence shown here is derived from an EMBL/GenBank/DDBJ whole genome shotgun (WGS) entry which is preliminary data.</text>
</comment>
<dbReference type="Gene3D" id="2.30.110.40">
    <property type="entry name" value="Phage tail tube protein"/>
    <property type="match status" value="1"/>
</dbReference>
<protein>
    <submittedName>
        <fullName evidence="1">Phage-like element PBSX protein xkdM</fullName>
    </submittedName>
</protein>
<organism evidence="1 2">
    <name type="scientific">Anoxybacillus thermarum</name>
    <dbReference type="NCBI Taxonomy" id="404937"/>
    <lineage>
        <taxon>Bacteria</taxon>
        <taxon>Bacillati</taxon>
        <taxon>Bacillota</taxon>
        <taxon>Bacilli</taxon>
        <taxon>Bacillales</taxon>
        <taxon>Anoxybacillaceae</taxon>
        <taxon>Anoxybacillus</taxon>
    </lineage>
</organism>
<proteinExistence type="predicted"/>
<dbReference type="PATRIC" id="fig|404937.3.peg.2158"/>
<dbReference type="Pfam" id="PF09393">
    <property type="entry name" value="DUF2001"/>
    <property type="match status" value="1"/>
</dbReference>
<dbReference type="Proteomes" id="UP000032102">
    <property type="component" value="Unassembled WGS sequence"/>
</dbReference>
<dbReference type="EMBL" id="JXTH01000041">
    <property type="protein sequence ID" value="KIQ93882.1"/>
    <property type="molecule type" value="Genomic_DNA"/>
</dbReference>
<accession>A0A0D0RQB3</accession>
<name>A0A0D0RQB3_9BACL</name>
<dbReference type="InterPro" id="IPR038628">
    <property type="entry name" value="XkdM-like_sf"/>
</dbReference>
<dbReference type="RefSeq" id="WP_043967117.1">
    <property type="nucleotide sequence ID" value="NZ_JXTH01000041.1"/>
</dbReference>